<dbReference type="Proteomes" id="UP000004191">
    <property type="component" value="Unassembled WGS sequence"/>
</dbReference>
<dbReference type="PATRIC" id="fig|883114.3.peg.1426"/>
<dbReference type="STRING" id="883114.HMPREF9709_01434"/>
<evidence type="ECO:0000313" key="2">
    <source>
        <dbReference type="EMBL" id="EHR32703.1"/>
    </source>
</evidence>
<dbReference type="InterPro" id="IPR000873">
    <property type="entry name" value="AMP-dep_synth/lig_dom"/>
</dbReference>
<dbReference type="EMBL" id="AGEI01000025">
    <property type="protein sequence ID" value="EHR32703.1"/>
    <property type="molecule type" value="Genomic_DNA"/>
</dbReference>
<dbReference type="Gene3D" id="3.40.50.12780">
    <property type="entry name" value="N-terminal domain of ligase-like"/>
    <property type="match status" value="1"/>
</dbReference>
<sequence>MKIKSVLTYLERSAREYKNKLAVFDGSLALTYEKLEELSRNLAYKFYEIRQDKKEIDYSSTLLYLDKSPIVFFMEKSSLTLAGFFASAYAGAPYTLLNPEFPDHRLLYMVDLLESKIIVTNEQYKDRAEEIFNKANVECKILTIESLLDSLNGIDTELRDRTLDLIRRKAIDTDPLYINFTSGSTGNPKGIVVSHRSTIDFIEEFVEVCGIDSSDIIGNQAPFDFDVSVKDIYSSICVGANLIIIPREYFSRPKDLIDYLVENKVTNLTWAVSALCLVSTFHGLDYKTPEDVRRIVFSGEVMPLKHLYEWRKHLPEATFINVYGPTEITCNCTYHILDKTNEYSEYIPIGKAFLNEDVFLLDSDSKLITSVETVGEICVRGSALALGYYKNPVQNEKAFVQNPLNNLYPELIYRTGDLAWYNENLDLVFSGRKDFQIKYQGHRIELEEIERVVSKIDGIERCICIFEEKKSKLKCFYLGDIEKNELVDEMQKLLPFYMIPRVIKRVENMPLNKNGKVDRKKLAEIAD</sequence>
<gene>
    <name evidence="2" type="ORF">HMPREF9709_01434</name>
</gene>
<dbReference type="GO" id="GO:0005737">
    <property type="term" value="C:cytoplasm"/>
    <property type="evidence" value="ECO:0007669"/>
    <property type="project" value="TreeGrafter"/>
</dbReference>
<dbReference type="GO" id="GO:0043041">
    <property type="term" value="P:amino acid activation for nonribosomal peptide biosynthetic process"/>
    <property type="evidence" value="ECO:0007669"/>
    <property type="project" value="TreeGrafter"/>
</dbReference>
<reference evidence="2 3" key="1">
    <citation type="submission" date="2012-01" db="EMBL/GenBank/DDBJ databases">
        <title>The Genome Sequence of Helcococcus kunzii ATCC 51366.</title>
        <authorList>
            <consortium name="The Broad Institute Genome Sequencing Platform"/>
            <person name="Earl A."/>
            <person name="Ward D."/>
            <person name="Feldgarden M."/>
            <person name="Gevers D."/>
            <person name="Huys G."/>
            <person name="Young S.K."/>
            <person name="Zeng Q."/>
            <person name="Gargeya S."/>
            <person name="Fitzgerald M."/>
            <person name="Haas B."/>
            <person name="Abouelleil A."/>
            <person name="Alvarado L."/>
            <person name="Arachchi H.M."/>
            <person name="Berlin A."/>
            <person name="Chapman S.B."/>
            <person name="Gearin G."/>
            <person name="Goldberg J."/>
            <person name="Griggs A."/>
            <person name="Gujja S."/>
            <person name="Hansen M."/>
            <person name="Heiman D."/>
            <person name="Howarth C."/>
            <person name="Larimer J."/>
            <person name="Lui A."/>
            <person name="MacDonald P.J.P."/>
            <person name="McCowen C."/>
            <person name="Montmayeur A."/>
            <person name="Murphy C."/>
            <person name="Neiman D."/>
            <person name="Pearson M."/>
            <person name="Priest M."/>
            <person name="Roberts A."/>
            <person name="Saif S."/>
            <person name="Shea T."/>
            <person name="Sisk P."/>
            <person name="Stolte C."/>
            <person name="Sykes S."/>
            <person name="Wortman J."/>
            <person name="Nusbaum C."/>
            <person name="Birren B."/>
        </authorList>
    </citation>
    <scope>NUCLEOTIDE SEQUENCE [LARGE SCALE GENOMIC DNA]</scope>
    <source>
        <strain evidence="2 3">ATCC 51366</strain>
    </source>
</reference>
<dbReference type="GO" id="GO:0044550">
    <property type="term" value="P:secondary metabolite biosynthetic process"/>
    <property type="evidence" value="ECO:0007669"/>
    <property type="project" value="TreeGrafter"/>
</dbReference>
<dbReference type="InterPro" id="IPR042099">
    <property type="entry name" value="ANL_N_sf"/>
</dbReference>
<dbReference type="GO" id="GO:0031177">
    <property type="term" value="F:phosphopantetheine binding"/>
    <property type="evidence" value="ECO:0007669"/>
    <property type="project" value="TreeGrafter"/>
</dbReference>
<dbReference type="eggNOG" id="COG1020">
    <property type="taxonomic scope" value="Bacteria"/>
</dbReference>
<evidence type="ECO:0000259" key="1">
    <source>
        <dbReference type="Pfam" id="PF00501"/>
    </source>
</evidence>
<dbReference type="InterPro" id="IPR045851">
    <property type="entry name" value="AMP-bd_C_sf"/>
</dbReference>
<dbReference type="Pfam" id="PF00501">
    <property type="entry name" value="AMP-binding"/>
    <property type="match status" value="1"/>
</dbReference>
<dbReference type="GeneID" id="96999393"/>
<comment type="caution">
    <text evidence="2">The sequence shown here is derived from an EMBL/GenBank/DDBJ whole genome shotgun (WGS) entry which is preliminary data.</text>
</comment>
<dbReference type="HOGENOM" id="CLU_000022_2_12_9"/>
<dbReference type="AlphaFoldDB" id="H3NQ23"/>
<dbReference type="InterPro" id="IPR020845">
    <property type="entry name" value="AMP-binding_CS"/>
</dbReference>
<dbReference type="Gene3D" id="3.30.300.30">
    <property type="match status" value="1"/>
</dbReference>
<dbReference type="RefSeq" id="WP_005398949.1">
    <property type="nucleotide sequence ID" value="NZ_JH601088.1"/>
</dbReference>
<evidence type="ECO:0000313" key="3">
    <source>
        <dbReference type="Proteomes" id="UP000004191"/>
    </source>
</evidence>
<protein>
    <submittedName>
        <fullName evidence="2">Amino acid adenylation domain-containing protein</fullName>
    </submittedName>
</protein>
<proteinExistence type="predicted"/>
<feature type="domain" description="AMP-dependent synthetase/ligase" evidence="1">
    <location>
        <begin position="10"/>
        <end position="389"/>
    </location>
</feature>
<dbReference type="SUPFAM" id="SSF56801">
    <property type="entry name" value="Acetyl-CoA synthetase-like"/>
    <property type="match status" value="1"/>
</dbReference>
<dbReference type="PANTHER" id="PTHR45527:SF1">
    <property type="entry name" value="FATTY ACID SYNTHASE"/>
    <property type="match status" value="1"/>
</dbReference>
<organism evidence="2 3">
    <name type="scientific">Helcococcus kunzii ATCC 51366</name>
    <dbReference type="NCBI Taxonomy" id="883114"/>
    <lineage>
        <taxon>Bacteria</taxon>
        <taxon>Bacillati</taxon>
        <taxon>Bacillota</taxon>
        <taxon>Tissierellia</taxon>
        <taxon>Tissierellales</taxon>
        <taxon>Peptoniphilaceae</taxon>
        <taxon>Helcococcus</taxon>
    </lineage>
</organism>
<name>H3NQ23_9FIRM</name>
<accession>H3NQ23</accession>
<dbReference type="PANTHER" id="PTHR45527">
    <property type="entry name" value="NONRIBOSOMAL PEPTIDE SYNTHETASE"/>
    <property type="match status" value="1"/>
</dbReference>
<keyword evidence="3" id="KW-1185">Reference proteome</keyword>
<dbReference type="PROSITE" id="PS00455">
    <property type="entry name" value="AMP_BINDING"/>
    <property type="match status" value="1"/>
</dbReference>